<dbReference type="EMBL" id="QFNK01000037">
    <property type="protein sequence ID" value="PZO87883.1"/>
    <property type="molecule type" value="Genomic_DNA"/>
</dbReference>
<evidence type="ECO:0000313" key="2">
    <source>
        <dbReference type="EMBL" id="PZO87883.1"/>
    </source>
</evidence>
<dbReference type="AlphaFoldDB" id="A0A2W5A014"/>
<keyword evidence="1" id="KW-0732">Signal</keyword>
<feature type="chain" id="PRO_5016130816" evidence="1">
    <location>
        <begin position="23"/>
        <end position="196"/>
    </location>
</feature>
<dbReference type="Proteomes" id="UP000249557">
    <property type="component" value="Unassembled WGS sequence"/>
</dbReference>
<gene>
    <name evidence="2" type="ORF">DI626_02990</name>
</gene>
<evidence type="ECO:0000313" key="3">
    <source>
        <dbReference type="Proteomes" id="UP000249557"/>
    </source>
</evidence>
<organism evidence="2 3">
    <name type="scientific">Micavibrio aeruginosavorus</name>
    <dbReference type="NCBI Taxonomy" id="349221"/>
    <lineage>
        <taxon>Bacteria</taxon>
        <taxon>Pseudomonadati</taxon>
        <taxon>Bdellovibrionota</taxon>
        <taxon>Bdellovibrionia</taxon>
        <taxon>Bdellovibrionales</taxon>
        <taxon>Pseudobdellovibrionaceae</taxon>
        <taxon>Micavibrio</taxon>
    </lineage>
</organism>
<reference evidence="2 3" key="1">
    <citation type="submission" date="2017-08" db="EMBL/GenBank/DDBJ databases">
        <title>Infants hospitalized years apart are colonized by the same room-sourced microbial strains.</title>
        <authorList>
            <person name="Brooks B."/>
            <person name="Olm M.R."/>
            <person name="Firek B.A."/>
            <person name="Baker R."/>
            <person name="Thomas B.C."/>
            <person name="Morowitz M.J."/>
            <person name="Banfield J.F."/>
        </authorList>
    </citation>
    <scope>NUCLEOTIDE SEQUENCE [LARGE SCALE GENOMIC DNA]</scope>
    <source>
        <strain evidence="2">S2_018_000_R2_104</strain>
    </source>
</reference>
<sequence>MLRRFRPVLMLCAASLLLPSCTGVVLGSAASMGIRPKHVNVVNASYAAADTLSVRTQQTFRRDRILVIQNFDEVTHKYVDYKDKERRKKTVSFPNLGLALTNQIRERFQQLGYKVVNQPPAGVEYGEVYGVYEVVDRDLNISLRFYDRRDDALLSLYDYTLPVTSEVRRYMPNDPYLLPALDKSGWPDVGISTGNF</sequence>
<protein>
    <submittedName>
        <fullName evidence="2">Uncharacterized protein</fullName>
    </submittedName>
</protein>
<feature type="signal peptide" evidence="1">
    <location>
        <begin position="1"/>
        <end position="22"/>
    </location>
</feature>
<comment type="caution">
    <text evidence="2">The sequence shown here is derived from an EMBL/GenBank/DDBJ whole genome shotgun (WGS) entry which is preliminary data.</text>
</comment>
<evidence type="ECO:0000256" key="1">
    <source>
        <dbReference type="SAM" id="SignalP"/>
    </source>
</evidence>
<name>A0A2W5A014_9BACT</name>
<accession>A0A2W5A014</accession>
<proteinExistence type="predicted"/>